<evidence type="ECO:0000313" key="2">
    <source>
        <dbReference type="Proteomes" id="UP001597497"/>
    </source>
</evidence>
<dbReference type="RefSeq" id="WP_379930183.1">
    <property type="nucleotide sequence ID" value="NZ_JBHUMM010000043.1"/>
</dbReference>
<dbReference type="Proteomes" id="UP001597497">
    <property type="component" value="Unassembled WGS sequence"/>
</dbReference>
<keyword evidence="2" id="KW-1185">Reference proteome</keyword>
<proteinExistence type="predicted"/>
<evidence type="ECO:0000313" key="1">
    <source>
        <dbReference type="EMBL" id="MFD2672617.1"/>
    </source>
</evidence>
<name>A0ABW5RC38_9BACL</name>
<accession>A0ABW5RC38</accession>
<comment type="caution">
    <text evidence="1">The sequence shown here is derived from an EMBL/GenBank/DDBJ whole genome shotgun (WGS) entry which is preliminary data.</text>
</comment>
<gene>
    <name evidence="1" type="ORF">ACFSUC_13700</name>
</gene>
<organism evidence="1 2">
    <name type="scientific">Marinicrinis sediminis</name>
    <dbReference type="NCBI Taxonomy" id="1652465"/>
    <lineage>
        <taxon>Bacteria</taxon>
        <taxon>Bacillati</taxon>
        <taxon>Bacillota</taxon>
        <taxon>Bacilli</taxon>
        <taxon>Bacillales</taxon>
        <taxon>Paenibacillaceae</taxon>
    </lineage>
</organism>
<protein>
    <submittedName>
        <fullName evidence="1">Uncharacterized protein</fullName>
    </submittedName>
</protein>
<dbReference type="EMBL" id="JBHUMM010000043">
    <property type="protein sequence ID" value="MFD2672617.1"/>
    <property type="molecule type" value="Genomic_DNA"/>
</dbReference>
<reference evidence="2" key="1">
    <citation type="journal article" date="2019" name="Int. J. Syst. Evol. Microbiol.">
        <title>The Global Catalogue of Microorganisms (GCM) 10K type strain sequencing project: providing services to taxonomists for standard genome sequencing and annotation.</title>
        <authorList>
            <consortium name="The Broad Institute Genomics Platform"/>
            <consortium name="The Broad Institute Genome Sequencing Center for Infectious Disease"/>
            <person name="Wu L."/>
            <person name="Ma J."/>
        </authorList>
    </citation>
    <scope>NUCLEOTIDE SEQUENCE [LARGE SCALE GENOMIC DNA]</scope>
    <source>
        <strain evidence="2">KCTC 33676</strain>
    </source>
</reference>
<sequence length="363" mass="43080">MYAKNYDRSPSRIERVGKKYQWIAFHELLAIMSDNLHWVDRGYSDIDDSEFRGPWQNHLRDLDPSLWIRETEDSGWDEFEGSWWQPFVFPFVNDELQNQKSWLWDKAIVPPFKELLERTNPIDNKRWMVLRGFSKWSKKPEMDEDKIPSQDAWFRINTCIINKKDADKLKKKLKGENLCDPDISNPSSTDHQGFLKEYPWHPYYKEMLDWIESDSDANWRELINVNYLVPTNQYEWESGSTDKSLNKSISIYLPNKLLISDMGLKFKHNTYGEWVDSNNNLAFIDPSIKEIGPSYALIRKDIMNEWLEANELQLVWLIGGEKQLFTSMASKFFGRLVYSGIYTYTDKGIDGEMWCIEEKGHYE</sequence>